<sequence>MSFTSETQNLAGNCIPNFLNVVCILLGQVNGDSLRMFHKKNWTAAPILTVWLLCGCYIIMANLYTGSIFSFLSGVKLPELPSNLDDLVASNIPLITTGSGYNVSTPDRYESNLKNLIIPQRKKLIGNGSNFFATLERLEEKLFYIRTLTMTTLPKGELGVDTEIIKMEW</sequence>
<gene>
    <name evidence="2" type="ORF">Fcan01_17410</name>
</gene>
<keyword evidence="1" id="KW-1133">Transmembrane helix</keyword>
<keyword evidence="3" id="KW-1185">Reference proteome</keyword>
<keyword evidence="1" id="KW-0812">Transmembrane</keyword>
<reference evidence="2 3" key="1">
    <citation type="submission" date="2015-12" db="EMBL/GenBank/DDBJ databases">
        <title>The genome of Folsomia candida.</title>
        <authorList>
            <person name="Faddeeva A."/>
            <person name="Derks M.F."/>
            <person name="Anvar Y."/>
            <person name="Smit S."/>
            <person name="Van Straalen N."/>
            <person name="Roelofs D."/>
        </authorList>
    </citation>
    <scope>NUCLEOTIDE SEQUENCE [LARGE SCALE GENOMIC DNA]</scope>
    <source>
        <strain evidence="2 3">VU population</strain>
        <tissue evidence="2">Whole body</tissue>
    </source>
</reference>
<protein>
    <recommendedName>
        <fullName evidence="4">Ionotropic glutamate receptor C-terminal domain-containing protein</fullName>
    </recommendedName>
</protein>
<name>A0A226DVZ6_FOLCA</name>
<evidence type="ECO:0008006" key="4">
    <source>
        <dbReference type="Google" id="ProtNLM"/>
    </source>
</evidence>
<organism evidence="2 3">
    <name type="scientific">Folsomia candida</name>
    <name type="common">Springtail</name>
    <dbReference type="NCBI Taxonomy" id="158441"/>
    <lineage>
        <taxon>Eukaryota</taxon>
        <taxon>Metazoa</taxon>
        <taxon>Ecdysozoa</taxon>
        <taxon>Arthropoda</taxon>
        <taxon>Hexapoda</taxon>
        <taxon>Collembola</taxon>
        <taxon>Entomobryomorpha</taxon>
        <taxon>Isotomoidea</taxon>
        <taxon>Isotomidae</taxon>
        <taxon>Proisotominae</taxon>
        <taxon>Folsomia</taxon>
    </lineage>
</organism>
<keyword evidence="1" id="KW-0472">Membrane</keyword>
<proteinExistence type="predicted"/>
<evidence type="ECO:0000256" key="1">
    <source>
        <dbReference type="SAM" id="Phobius"/>
    </source>
</evidence>
<dbReference type="Proteomes" id="UP000198287">
    <property type="component" value="Unassembled WGS sequence"/>
</dbReference>
<dbReference type="AlphaFoldDB" id="A0A226DVZ6"/>
<comment type="caution">
    <text evidence="2">The sequence shown here is derived from an EMBL/GenBank/DDBJ whole genome shotgun (WGS) entry which is preliminary data.</text>
</comment>
<accession>A0A226DVZ6</accession>
<feature type="transmembrane region" description="Helical" evidence="1">
    <location>
        <begin position="42"/>
        <end position="64"/>
    </location>
</feature>
<evidence type="ECO:0000313" key="3">
    <source>
        <dbReference type="Proteomes" id="UP000198287"/>
    </source>
</evidence>
<evidence type="ECO:0000313" key="2">
    <source>
        <dbReference type="EMBL" id="OXA48376.1"/>
    </source>
</evidence>
<dbReference type="EMBL" id="LNIX01000012">
    <property type="protein sequence ID" value="OXA48376.1"/>
    <property type="molecule type" value="Genomic_DNA"/>
</dbReference>